<proteinExistence type="inferred from homology"/>
<keyword evidence="2" id="KW-0217">Developmental protein</keyword>
<dbReference type="OrthoDB" id="1907705at2759"/>
<comment type="similarity">
    <text evidence="7">Belongs to the SOSEKI family.</text>
</comment>
<keyword evidence="3" id="KW-1003">Cell membrane</keyword>
<feature type="region of interest" description="Disordered" evidence="8">
    <location>
        <begin position="309"/>
        <end position="331"/>
    </location>
</feature>
<name>A0A0K9PCM5_ZOSMR</name>
<comment type="caution">
    <text evidence="10">The sequence shown here is derived from an EMBL/GenBank/DDBJ whole genome shotgun (WGS) entry which is preliminary data.</text>
</comment>
<dbReference type="PANTHER" id="PTHR31083">
    <property type="entry name" value="UPSTREAM OF FLC PROTEIN (DUF966)"/>
    <property type="match status" value="1"/>
</dbReference>
<comment type="subcellular location">
    <subcellularLocation>
        <location evidence="1">Cell membrane</location>
        <topology evidence="1">Peripheral membrane protein</topology>
        <orientation evidence="1">Cytoplasmic side</orientation>
    </subcellularLocation>
</comment>
<keyword evidence="5" id="KW-0472">Membrane</keyword>
<organism evidence="10 11">
    <name type="scientific">Zostera marina</name>
    <name type="common">Eelgrass</name>
    <dbReference type="NCBI Taxonomy" id="29655"/>
    <lineage>
        <taxon>Eukaryota</taxon>
        <taxon>Viridiplantae</taxon>
        <taxon>Streptophyta</taxon>
        <taxon>Embryophyta</taxon>
        <taxon>Tracheophyta</taxon>
        <taxon>Spermatophyta</taxon>
        <taxon>Magnoliopsida</taxon>
        <taxon>Liliopsida</taxon>
        <taxon>Zosteraceae</taxon>
        <taxon>Zostera</taxon>
    </lineage>
</organism>
<evidence type="ECO:0000259" key="9">
    <source>
        <dbReference type="Pfam" id="PF06136"/>
    </source>
</evidence>
<feature type="region of interest" description="Disordered" evidence="8">
    <location>
        <begin position="133"/>
        <end position="179"/>
    </location>
</feature>
<evidence type="ECO:0000256" key="6">
    <source>
        <dbReference type="ARBA" id="ARBA00023306"/>
    </source>
</evidence>
<feature type="region of interest" description="Disordered" evidence="8">
    <location>
        <begin position="234"/>
        <end position="272"/>
    </location>
</feature>
<keyword evidence="11" id="KW-1185">Reference proteome</keyword>
<evidence type="ECO:0000313" key="11">
    <source>
        <dbReference type="Proteomes" id="UP000036987"/>
    </source>
</evidence>
<keyword evidence="4" id="KW-0132">Cell division</keyword>
<evidence type="ECO:0000256" key="4">
    <source>
        <dbReference type="ARBA" id="ARBA00022618"/>
    </source>
</evidence>
<dbReference type="OMA" id="CGNANTH"/>
<keyword evidence="6" id="KW-0131">Cell cycle</keyword>
<feature type="compositionally biased region" description="Basic and acidic residues" evidence="8">
    <location>
        <begin position="234"/>
        <end position="249"/>
    </location>
</feature>
<dbReference type="EMBL" id="LFYR01000991">
    <property type="protein sequence ID" value="KMZ65970.1"/>
    <property type="molecule type" value="Genomic_DNA"/>
</dbReference>
<dbReference type="AlphaFoldDB" id="A0A0K9PCM5"/>
<accession>A0A0K9PCM5</accession>
<dbReference type="InterPro" id="IPR048351">
    <property type="entry name" value="SOK_DIX"/>
</dbReference>
<dbReference type="PANTHER" id="PTHR31083:SF5">
    <property type="entry name" value="PROTEIN SOSEKI 1"/>
    <property type="match status" value="1"/>
</dbReference>
<protein>
    <recommendedName>
        <fullName evidence="9">SOSEKI DIX-like domain-containing protein</fullName>
    </recommendedName>
</protein>
<dbReference type="Proteomes" id="UP000036987">
    <property type="component" value="Unassembled WGS sequence"/>
</dbReference>
<evidence type="ECO:0000256" key="7">
    <source>
        <dbReference type="ARBA" id="ARBA00024211"/>
    </source>
</evidence>
<dbReference type="InterPro" id="IPR010369">
    <property type="entry name" value="SOK"/>
</dbReference>
<dbReference type="Pfam" id="PF06136">
    <property type="entry name" value="SOK"/>
    <property type="match status" value="1"/>
</dbReference>
<gene>
    <name evidence="10" type="ORF">ZOSMA_303G00130</name>
</gene>
<evidence type="ECO:0000256" key="3">
    <source>
        <dbReference type="ARBA" id="ARBA00022475"/>
    </source>
</evidence>
<dbReference type="GO" id="GO:0005886">
    <property type="term" value="C:plasma membrane"/>
    <property type="evidence" value="ECO:0007669"/>
    <property type="project" value="UniProtKB-SubCell"/>
</dbReference>
<feature type="domain" description="SOSEKI DIX-like" evidence="9">
    <location>
        <begin position="24"/>
        <end position="110"/>
    </location>
</feature>
<sequence length="416" mass="46687">MEDAAVVVAAAEGGGETGEVRKIRVVYFLTRNGRTEQPHLMRVHHRNRNGSGVRLRDVKRWLSELRGKYVPESHAWSYKRRYKSGYVWLDITDDDLITPIDDNEYVLMGSFIPTVVTLDDEINNGKTNNLADVSDCDAKSNPNIPPTPISTANKDKSVGNNNPPPSTVTGINKPAFSSSSSLSKSQIFLDVEMEEDECPRRRFTTYVDVSTQTPDVATFTNFDPHCDDVAAKKSFKEREVEDPVRESRNNRRSKSSMVLGDSRKGAGGGDKRIASNMFRNLITCGGSETRDSAMIPVYHRRVVAVAVEREKPEKNQHSKSPPPYPVPENCSTNEEDVVVEEPGKINKYNSKQTTFPEPICSECGKSFNPRKLFSHMNSCNVSRMRRKNSRHHQESSIVGHEEAKNSAMFSFMLSHS</sequence>
<feature type="compositionally biased region" description="Basic and acidic residues" evidence="8">
    <location>
        <begin position="261"/>
        <end position="272"/>
    </location>
</feature>
<evidence type="ECO:0000256" key="2">
    <source>
        <dbReference type="ARBA" id="ARBA00022473"/>
    </source>
</evidence>
<reference evidence="11" key="1">
    <citation type="journal article" date="2016" name="Nature">
        <title>The genome of the seagrass Zostera marina reveals angiosperm adaptation to the sea.</title>
        <authorList>
            <person name="Olsen J.L."/>
            <person name="Rouze P."/>
            <person name="Verhelst B."/>
            <person name="Lin Y.-C."/>
            <person name="Bayer T."/>
            <person name="Collen J."/>
            <person name="Dattolo E."/>
            <person name="De Paoli E."/>
            <person name="Dittami S."/>
            <person name="Maumus F."/>
            <person name="Michel G."/>
            <person name="Kersting A."/>
            <person name="Lauritano C."/>
            <person name="Lohaus R."/>
            <person name="Toepel M."/>
            <person name="Tonon T."/>
            <person name="Vanneste K."/>
            <person name="Amirebrahimi M."/>
            <person name="Brakel J."/>
            <person name="Bostroem C."/>
            <person name="Chovatia M."/>
            <person name="Grimwood J."/>
            <person name="Jenkins J.W."/>
            <person name="Jueterbock A."/>
            <person name="Mraz A."/>
            <person name="Stam W.T."/>
            <person name="Tice H."/>
            <person name="Bornberg-Bauer E."/>
            <person name="Green P.J."/>
            <person name="Pearson G.A."/>
            <person name="Procaccini G."/>
            <person name="Duarte C.M."/>
            <person name="Schmutz J."/>
            <person name="Reusch T.B.H."/>
            <person name="Van de Peer Y."/>
        </authorList>
    </citation>
    <scope>NUCLEOTIDE SEQUENCE [LARGE SCALE GENOMIC DNA]</scope>
    <source>
        <strain evidence="11">cv. Finnish</strain>
    </source>
</reference>
<evidence type="ECO:0000256" key="8">
    <source>
        <dbReference type="SAM" id="MobiDB-lite"/>
    </source>
</evidence>
<evidence type="ECO:0000313" key="10">
    <source>
        <dbReference type="EMBL" id="KMZ65970.1"/>
    </source>
</evidence>
<evidence type="ECO:0000256" key="1">
    <source>
        <dbReference type="ARBA" id="ARBA00004413"/>
    </source>
</evidence>
<dbReference type="GO" id="GO:0051301">
    <property type="term" value="P:cell division"/>
    <property type="evidence" value="ECO:0007669"/>
    <property type="project" value="UniProtKB-KW"/>
</dbReference>
<evidence type="ECO:0000256" key="5">
    <source>
        <dbReference type="ARBA" id="ARBA00023136"/>
    </source>
</evidence>
<dbReference type="GO" id="GO:0051258">
    <property type="term" value="P:protein polymerization"/>
    <property type="evidence" value="ECO:0007669"/>
    <property type="project" value="UniProtKB-ARBA"/>
</dbReference>